<dbReference type="Proteomes" id="UP000276834">
    <property type="component" value="Unassembled WGS sequence"/>
</dbReference>
<evidence type="ECO:0000256" key="1">
    <source>
        <dbReference type="SAM" id="MobiDB-lite"/>
    </source>
</evidence>
<keyword evidence="3" id="KW-1185">Reference proteome</keyword>
<protein>
    <submittedName>
        <fullName evidence="2">Uncharacterized protein</fullName>
    </submittedName>
</protein>
<dbReference type="AlphaFoldDB" id="A0A3L8SJ85"/>
<dbReference type="EMBL" id="QUSF01000017">
    <property type="protein sequence ID" value="RLW02950.1"/>
    <property type="molecule type" value="Genomic_DNA"/>
</dbReference>
<name>A0A3L8SJ85_CHLGU</name>
<proteinExistence type="predicted"/>
<sequence>MPGLARSPLPGAFLRTGTSLRQDLKFHNTHNLPGKPSALPVPHPGGASTPHHHFHHPASTGCETAWDTSTLPRLSLQPACS</sequence>
<evidence type="ECO:0000313" key="3">
    <source>
        <dbReference type="Proteomes" id="UP000276834"/>
    </source>
</evidence>
<reference evidence="2 3" key="1">
    <citation type="journal article" date="2018" name="Proc. R. Soc. B">
        <title>A non-coding region near Follistatin controls head colour polymorphism in the Gouldian finch.</title>
        <authorList>
            <person name="Toomey M.B."/>
            <person name="Marques C.I."/>
            <person name="Andrade P."/>
            <person name="Araujo P.M."/>
            <person name="Sabatino S."/>
            <person name="Gazda M.A."/>
            <person name="Afonso S."/>
            <person name="Lopes R.J."/>
            <person name="Corbo J.C."/>
            <person name="Carneiro M."/>
        </authorList>
    </citation>
    <scope>NUCLEOTIDE SEQUENCE [LARGE SCALE GENOMIC DNA]</scope>
    <source>
        <strain evidence="2">Red01</strain>
        <tissue evidence="2">Muscle</tissue>
    </source>
</reference>
<accession>A0A3L8SJ85</accession>
<organism evidence="2 3">
    <name type="scientific">Chloebia gouldiae</name>
    <name type="common">Gouldian finch</name>
    <name type="synonym">Erythrura gouldiae</name>
    <dbReference type="NCBI Taxonomy" id="44316"/>
    <lineage>
        <taxon>Eukaryota</taxon>
        <taxon>Metazoa</taxon>
        <taxon>Chordata</taxon>
        <taxon>Craniata</taxon>
        <taxon>Vertebrata</taxon>
        <taxon>Euteleostomi</taxon>
        <taxon>Archelosauria</taxon>
        <taxon>Archosauria</taxon>
        <taxon>Dinosauria</taxon>
        <taxon>Saurischia</taxon>
        <taxon>Theropoda</taxon>
        <taxon>Coelurosauria</taxon>
        <taxon>Aves</taxon>
        <taxon>Neognathae</taxon>
        <taxon>Neoaves</taxon>
        <taxon>Telluraves</taxon>
        <taxon>Australaves</taxon>
        <taxon>Passeriformes</taxon>
        <taxon>Passeroidea</taxon>
        <taxon>Passeridae</taxon>
        <taxon>Chloebia</taxon>
    </lineage>
</organism>
<evidence type="ECO:0000313" key="2">
    <source>
        <dbReference type="EMBL" id="RLW02950.1"/>
    </source>
</evidence>
<feature type="region of interest" description="Disordered" evidence="1">
    <location>
        <begin position="26"/>
        <end position="65"/>
    </location>
</feature>
<gene>
    <name evidence="2" type="ORF">DV515_00006692</name>
</gene>
<comment type="caution">
    <text evidence="2">The sequence shown here is derived from an EMBL/GenBank/DDBJ whole genome shotgun (WGS) entry which is preliminary data.</text>
</comment>